<protein>
    <submittedName>
        <fullName evidence="4">PepSY domain-containing protein</fullName>
    </submittedName>
</protein>
<feature type="signal peptide" evidence="2">
    <location>
        <begin position="1"/>
        <end position="19"/>
    </location>
</feature>
<sequence>MRSKWIVIAGAVLAGAVLTGCGNGSGAPSSGGRGPAIPEPRPGLSGGSAGQRPEVGPEQAGRIATDRFGGQVINVEPDHARGAPSWEVEVRDSSQGRIEVDVSRGTGEIVELERDSGD</sequence>
<evidence type="ECO:0000313" key="5">
    <source>
        <dbReference type="Proteomes" id="UP001597018"/>
    </source>
</evidence>
<feature type="region of interest" description="Disordered" evidence="1">
    <location>
        <begin position="20"/>
        <end position="64"/>
    </location>
</feature>
<dbReference type="Gene3D" id="3.10.450.40">
    <property type="match status" value="1"/>
</dbReference>
<evidence type="ECO:0000313" key="4">
    <source>
        <dbReference type="EMBL" id="MFD0922655.1"/>
    </source>
</evidence>
<dbReference type="RefSeq" id="WP_263253477.1">
    <property type="nucleotide sequence ID" value="NZ_BAABLT010000042.1"/>
</dbReference>
<dbReference type="Pfam" id="PF03413">
    <property type="entry name" value="PepSY"/>
    <property type="match status" value="1"/>
</dbReference>
<organism evidence="4 5">
    <name type="scientific">Saccharopolyspora rosea</name>
    <dbReference type="NCBI Taxonomy" id="524884"/>
    <lineage>
        <taxon>Bacteria</taxon>
        <taxon>Bacillati</taxon>
        <taxon>Actinomycetota</taxon>
        <taxon>Actinomycetes</taxon>
        <taxon>Pseudonocardiales</taxon>
        <taxon>Pseudonocardiaceae</taxon>
        <taxon>Saccharopolyspora</taxon>
    </lineage>
</organism>
<evidence type="ECO:0000256" key="1">
    <source>
        <dbReference type="SAM" id="MobiDB-lite"/>
    </source>
</evidence>
<comment type="caution">
    <text evidence="4">The sequence shown here is derived from an EMBL/GenBank/DDBJ whole genome shotgun (WGS) entry which is preliminary data.</text>
</comment>
<evidence type="ECO:0000259" key="3">
    <source>
        <dbReference type="Pfam" id="PF03413"/>
    </source>
</evidence>
<gene>
    <name evidence="4" type="ORF">ACFQ16_23160</name>
</gene>
<evidence type="ECO:0000256" key="2">
    <source>
        <dbReference type="SAM" id="SignalP"/>
    </source>
</evidence>
<dbReference type="EMBL" id="JBHTIW010000023">
    <property type="protein sequence ID" value="MFD0922655.1"/>
    <property type="molecule type" value="Genomic_DNA"/>
</dbReference>
<feature type="chain" id="PRO_5047344071" evidence="2">
    <location>
        <begin position="20"/>
        <end position="118"/>
    </location>
</feature>
<accession>A0ABW3G0T8</accession>
<feature type="compositionally biased region" description="Gly residues" evidence="1">
    <location>
        <begin position="21"/>
        <end position="34"/>
    </location>
</feature>
<dbReference type="Proteomes" id="UP001597018">
    <property type="component" value="Unassembled WGS sequence"/>
</dbReference>
<proteinExistence type="predicted"/>
<dbReference type="InterPro" id="IPR025711">
    <property type="entry name" value="PepSY"/>
</dbReference>
<keyword evidence="5" id="KW-1185">Reference proteome</keyword>
<keyword evidence="2" id="KW-0732">Signal</keyword>
<reference evidence="5" key="1">
    <citation type="journal article" date="2019" name="Int. J. Syst. Evol. Microbiol.">
        <title>The Global Catalogue of Microorganisms (GCM) 10K type strain sequencing project: providing services to taxonomists for standard genome sequencing and annotation.</title>
        <authorList>
            <consortium name="The Broad Institute Genomics Platform"/>
            <consortium name="The Broad Institute Genome Sequencing Center for Infectious Disease"/>
            <person name="Wu L."/>
            <person name="Ma J."/>
        </authorList>
    </citation>
    <scope>NUCLEOTIDE SEQUENCE [LARGE SCALE GENOMIC DNA]</scope>
    <source>
        <strain evidence="5">CCUG 56401</strain>
    </source>
</reference>
<name>A0ABW3G0T8_9PSEU</name>
<dbReference type="PROSITE" id="PS51257">
    <property type="entry name" value="PROKAR_LIPOPROTEIN"/>
    <property type="match status" value="1"/>
</dbReference>
<feature type="domain" description="PepSY" evidence="3">
    <location>
        <begin position="56"/>
        <end position="111"/>
    </location>
</feature>